<dbReference type="STRING" id="170573.GCA_001076995_01581"/>
<proteinExistence type="predicted"/>
<feature type="domain" description="Prepilin peptidase A24 N-terminal" evidence="2">
    <location>
        <begin position="11"/>
        <end position="84"/>
    </location>
</feature>
<dbReference type="RefSeq" id="WP_070502402.1">
    <property type="nucleotide sequence ID" value="NZ_JAASJD010000005.1"/>
</dbReference>
<keyword evidence="1" id="KW-0812">Transmembrane</keyword>
<dbReference type="Proteomes" id="UP000235748">
    <property type="component" value="Unassembled WGS sequence"/>
</dbReference>
<sequence>MISVFIMLPILFSFLYQLSTEEQLSFKYLLQRSTCDHCHQPLKFFNLVPILSFCVQRGRTSCCRERLSVYYLIGECSALAGAFLLARELPISHSLFIALFLLLLTSAISDLVSLTISLNLLFVFLLMCVVLFHCDWLQFLIVLLISHILFFIFRFGIGYGDILLINFLALFLPFHLFTYILLFTFVFAGLFAIIVIICGYYRRRLMIPLVPFIFSAFCFVMATYSYLFGGELL</sequence>
<dbReference type="InterPro" id="IPR010627">
    <property type="entry name" value="Prepilin_pept_A24_N"/>
</dbReference>
<organism evidence="3 4">
    <name type="scientific">Staphylococcus pettenkoferi</name>
    <dbReference type="NCBI Taxonomy" id="170573"/>
    <lineage>
        <taxon>Bacteria</taxon>
        <taxon>Bacillati</taxon>
        <taxon>Bacillota</taxon>
        <taxon>Bacilli</taxon>
        <taxon>Bacillales</taxon>
        <taxon>Staphylococcaceae</taxon>
        <taxon>Staphylococcus</taxon>
    </lineage>
</organism>
<dbReference type="InterPro" id="IPR050882">
    <property type="entry name" value="Prepilin_peptidase/N-MTase"/>
</dbReference>
<evidence type="ECO:0000256" key="1">
    <source>
        <dbReference type="SAM" id="Phobius"/>
    </source>
</evidence>
<name>A0A2N6QJ72_9STAP</name>
<dbReference type="Pfam" id="PF06750">
    <property type="entry name" value="A24_N_bact"/>
    <property type="match status" value="1"/>
</dbReference>
<keyword evidence="1" id="KW-1133">Transmembrane helix</keyword>
<accession>A0A2N6QJ72</accession>
<gene>
    <name evidence="3" type="ORF">CJ235_04525</name>
</gene>
<feature type="transmembrane region" description="Helical" evidence="1">
    <location>
        <begin position="114"/>
        <end position="132"/>
    </location>
</feature>
<feature type="transmembrane region" description="Helical" evidence="1">
    <location>
        <begin position="68"/>
        <end position="86"/>
    </location>
</feature>
<dbReference type="EMBL" id="PNGG01000002">
    <property type="protein sequence ID" value="PMC19635.1"/>
    <property type="molecule type" value="Genomic_DNA"/>
</dbReference>
<dbReference type="AlphaFoldDB" id="A0A2N6QJ72"/>
<evidence type="ECO:0000313" key="4">
    <source>
        <dbReference type="Proteomes" id="UP000235748"/>
    </source>
</evidence>
<dbReference type="GO" id="GO:0005886">
    <property type="term" value="C:plasma membrane"/>
    <property type="evidence" value="ECO:0007669"/>
    <property type="project" value="TreeGrafter"/>
</dbReference>
<reference evidence="3 4" key="1">
    <citation type="submission" date="2017-09" db="EMBL/GenBank/DDBJ databases">
        <title>Bacterial strain isolated from the female urinary microbiota.</title>
        <authorList>
            <person name="Thomas-White K."/>
            <person name="Kumar N."/>
            <person name="Forster S."/>
            <person name="Putonti C."/>
            <person name="Lawley T."/>
            <person name="Wolfe A.J."/>
        </authorList>
    </citation>
    <scope>NUCLEOTIDE SEQUENCE [LARGE SCALE GENOMIC DNA]</scope>
    <source>
        <strain evidence="3 4">UMB0834</strain>
    </source>
</reference>
<feature type="transmembrane region" description="Helical" evidence="1">
    <location>
        <begin position="139"/>
        <end position="157"/>
    </location>
</feature>
<feature type="transmembrane region" description="Helical" evidence="1">
    <location>
        <begin position="205"/>
        <end position="227"/>
    </location>
</feature>
<comment type="caution">
    <text evidence="3">The sequence shown here is derived from an EMBL/GenBank/DDBJ whole genome shotgun (WGS) entry which is preliminary data.</text>
</comment>
<dbReference type="GO" id="GO:0004190">
    <property type="term" value="F:aspartic-type endopeptidase activity"/>
    <property type="evidence" value="ECO:0007669"/>
    <property type="project" value="TreeGrafter"/>
</dbReference>
<dbReference type="PANTHER" id="PTHR30487">
    <property type="entry name" value="TYPE 4 PREPILIN-LIKE PROTEINS LEADER PEPTIDE-PROCESSING ENZYME"/>
    <property type="match status" value="1"/>
</dbReference>
<feature type="transmembrane region" description="Helical" evidence="1">
    <location>
        <begin position="177"/>
        <end position="198"/>
    </location>
</feature>
<keyword evidence="1" id="KW-0472">Membrane</keyword>
<dbReference type="PANTHER" id="PTHR30487:SF0">
    <property type="entry name" value="PREPILIN LEADER PEPTIDASE_N-METHYLTRANSFERASE-RELATED"/>
    <property type="match status" value="1"/>
</dbReference>
<dbReference type="GO" id="GO:0006465">
    <property type="term" value="P:signal peptide processing"/>
    <property type="evidence" value="ECO:0007669"/>
    <property type="project" value="TreeGrafter"/>
</dbReference>
<evidence type="ECO:0000259" key="2">
    <source>
        <dbReference type="Pfam" id="PF06750"/>
    </source>
</evidence>
<protein>
    <recommendedName>
        <fullName evidence="2">Prepilin peptidase A24 N-terminal domain-containing protein</fullName>
    </recommendedName>
</protein>
<evidence type="ECO:0000313" key="3">
    <source>
        <dbReference type="EMBL" id="PMC19635.1"/>
    </source>
</evidence>